<reference evidence="2 3" key="1">
    <citation type="submission" date="2018-07" db="EMBL/GenBank/DDBJ databases">
        <title>Halioglobus sp. genome submission.</title>
        <authorList>
            <person name="Ye M.-Q."/>
            <person name="Du Z.-J."/>
        </authorList>
    </citation>
    <scope>NUCLEOTIDE SEQUENCE [LARGE SCALE GENOMIC DNA]</scope>
    <source>
        <strain evidence="2 3">U0301</strain>
    </source>
</reference>
<keyword evidence="3" id="KW-1185">Reference proteome</keyword>
<evidence type="ECO:0000313" key="3">
    <source>
        <dbReference type="Proteomes" id="UP000265509"/>
    </source>
</evidence>
<feature type="transmembrane region" description="Helical" evidence="1">
    <location>
        <begin position="52"/>
        <end position="76"/>
    </location>
</feature>
<keyword evidence="1" id="KW-0812">Transmembrane</keyword>
<comment type="caution">
    <text evidence="2">The sequence shown here is derived from an EMBL/GenBank/DDBJ whole genome shotgun (WGS) entry which is preliminary data.</text>
</comment>
<protein>
    <submittedName>
        <fullName evidence="2">Uncharacterized protein</fullName>
    </submittedName>
</protein>
<accession>A0A3L7DWL2</accession>
<feature type="transmembrane region" description="Helical" evidence="1">
    <location>
        <begin position="134"/>
        <end position="155"/>
    </location>
</feature>
<dbReference type="Proteomes" id="UP000265509">
    <property type="component" value="Unassembled WGS sequence"/>
</dbReference>
<feature type="transmembrane region" description="Helical" evidence="1">
    <location>
        <begin position="88"/>
        <end position="114"/>
    </location>
</feature>
<keyword evidence="1" id="KW-0472">Membrane</keyword>
<evidence type="ECO:0000313" key="2">
    <source>
        <dbReference type="EMBL" id="RLQ20341.1"/>
    </source>
</evidence>
<proteinExistence type="predicted"/>
<dbReference type="AlphaFoldDB" id="A0A3L7DWL2"/>
<name>A0A3L7DWL2_9GAMM</name>
<keyword evidence="1" id="KW-1133">Transmembrane helix</keyword>
<evidence type="ECO:0000256" key="1">
    <source>
        <dbReference type="SAM" id="Phobius"/>
    </source>
</evidence>
<dbReference type="EMBL" id="QRAN01000030">
    <property type="protein sequence ID" value="RLQ20341.1"/>
    <property type="molecule type" value="Genomic_DNA"/>
</dbReference>
<gene>
    <name evidence="2" type="ORF">DWB85_18000</name>
</gene>
<dbReference type="RefSeq" id="WP_117957309.1">
    <property type="nucleotide sequence ID" value="NZ_QRAN01000030.1"/>
</dbReference>
<dbReference type="OrthoDB" id="5739127at2"/>
<organism evidence="2 3">
    <name type="scientific">Seongchinamella sediminis</name>
    <dbReference type="NCBI Taxonomy" id="2283635"/>
    <lineage>
        <taxon>Bacteria</taxon>
        <taxon>Pseudomonadati</taxon>
        <taxon>Pseudomonadota</taxon>
        <taxon>Gammaproteobacteria</taxon>
        <taxon>Cellvibrionales</taxon>
        <taxon>Halieaceae</taxon>
        <taxon>Seongchinamella</taxon>
    </lineage>
</organism>
<sequence>MTGIRKERLVFGLLLLLLIIAVELLLHALHLPTWPVFLTMIFFFETHMNRERIPHLLVGGLIGIGCYVLTVDFVLGAGPLLGASTARLLFICLVVYAIVALGEVLPVVFNNYAFMFLLVSGLASRLDGATPEPLVWAAVQLIGGGMVILGILAIAKIPLLGRSEAAQRAGKAPSR</sequence>